<gene>
    <name evidence="1" type="ORF">DFH07DRAFT_849364</name>
</gene>
<name>A0AAD7MSJ2_9AGAR</name>
<evidence type="ECO:0000313" key="1">
    <source>
        <dbReference type="EMBL" id="KAJ7730090.1"/>
    </source>
</evidence>
<accession>A0AAD7MSJ2</accession>
<proteinExistence type="predicted"/>
<comment type="caution">
    <text evidence="1">The sequence shown here is derived from an EMBL/GenBank/DDBJ whole genome shotgun (WGS) entry which is preliminary data.</text>
</comment>
<protein>
    <submittedName>
        <fullName evidence="1">Uncharacterized protein</fullName>
    </submittedName>
</protein>
<sequence length="88" mass="9979">MHRCWDVAEITRIVFELLGPTHWSDAVSPTMKALTALARTCRGFSDPALDLLWESQLGIVPLLKCLPSHVWDTSDGSFVRRFTLFPIH</sequence>
<evidence type="ECO:0000313" key="2">
    <source>
        <dbReference type="Proteomes" id="UP001215280"/>
    </source>
</evidence>
<reference evidence="1" key="1">
    <citation type="submission" date="2023-03" db="EMBL/GenBank/DDBJ databases">
        <title>Massive genome expansion in bonnet fungi (Mycena s.s.) driven by repeated elements and novel gene families across ecological guilds.</title>
        <authorList>
            <consortium name="Lawrence Berkeley National Laboratory"/>
            <person name="Harder C.B."/>
            <person name="Miyauchi S."/>
            <person name="Viragh M."/>
            <person name="Kuo A."/>
            <person name="Thoen E."/>
            <person name="Andreopoulos B."/>
            <person name="Lu D."/>
            <person name="Skrede I."/>
            <person name="Drula E."/>
            <person name="Henrissat B."/>
            <person name="Morin E."/>
            <person name="Kohler A."/>
            <person name="Barry K."/>
            <person name="LaButti K."/>
            <person name="Morin E."/>
            <person name="Salamov A."/>
            <person name="Lipzen A."/>
            <person name="Mereny Z."/>
            <person name="Hegedus B."/>
            <person name="Baldrian P."/>
            <person name="Stursova M."/>
            <person name="Weitz H."/>
            <person name="Taylor A."/>
            <person name="Grigoriev I.V."/>
            <person name="Nagy L.G."/>
            <person name="Martin F."/>
            <person name="Kauserud H."/>
        </authorList>
    </citation>
    <scope>NUCLEOTIDE SEQUENCE</scope>
    <source>
        <strain evidence="1">CBHHK188m</strain>
    </source>
</reference>
<keyword evidence="2" id="KW-1185">Reference proteome</keyword>
<dbReference type="EMBL" id="JARJLG010000193">
    <property type="protein sequence ID" value="KAJ7730090.1"/>
    <property type="molecule type" value="Genomic_DNA"/>
</dbReference>
<organism evidence="1 2">
    <name type="scientific">Mycena maculata</name>
    <dbReference type="NCBI Taxonomy" id="230809"/>
    <lineage>
        <taxon>Eukaryota</taxon>
        <taxon>Fungi</taxon>
        <taxon>Dikarya</taxon>
        <taxon>Basidiomycota</taxon>
        <taxon>Agaricomycotina</taxon>
        <taxon>Agaricomycetes</taxon>
        <taxon>Agaricomycetidae</taxon>
        <taxon>Agaricales</taxon>
        <taxon>Marasmiineae</taxon>
        <taxon>Mycenaceae</taxon>
        <taxon>Mycena</taxon>
    </lineage>
</organism>
<dbReference type="AlphaFoldDB" id="A0AAD7MSJ2"/>
<dbReference type="Proteomes" id="UP001215280">
    <property type="component" value="Unassembled WGS sequence"/>
</dbReference>